<protein>
    <submittedName>
        <fullName evidence="1">Uncharacterized protein</fullName>
    </submittedName>
</protein>
<name>A0ABR6PVP4_9FLAO</name>
<dbReference type="Proteomes" id="UP000587367">
    <property type="component" value="Unassembled WGS sequence"/>
</dbReference>
<gene>
    <name evidence="1" type="ORF">HNP24_000735</name>
</gene>
<keyword evidence="2" id="KW-1185">Reference proteome</keyword>
<evidence type="ECO:0000313" key="1">
    <source>
        <dbReference type="EMBL" id="MBB6329785.1"/>
    </source>
</evidence>
<dbReference type="EMBL" id="JACHKS010000001">
    <property type="protein sequence ID" value="MBB6329785.1"/>
    <property type="molecule type" value="Genomic_DNA"/>
</dbReference>
<accession>A0ABR6PVP4</accession>
<organism evidence="1 2">
    <name type="scientific">Chryseobacterium sediminis</name>
    <dbReference type="NCBI Taxonomy" id="1679494"/>
    <lineage>
        <taxon>Bacteria</taxon>
        <taxon>Pseudomonadati</taxon>
        <taxon>Bacteroidota</taxon>
        <taxon>Flavobacteriia</taxon>
        <taxon>Flavobacteriales</taxon>
        <taxon>Weeksellaceae</taxon>
        <taxon>Chryseobacterium group</taxon>
        <taxon>Chryseobacterium</taxon>
    </lineage>
</organism>
<evidence type="ECO:0000313" key="2">
    <source>
        <dbReference type="Proteomes" id="UP000587367"/>
    </source>
</evidence>
<sequence>MLRNVLTDENFRDHDITNNTTSLTEKCIHPIYHLYDPKASDRESIVNSVKAGLLTCNSFRHPSRFWQWIYKDRNLWCVTYSCATARDFHTIPY</sequence>
<proteinExistence type="predicted"/>
<reference evidence="1 2" key="1">
    <citation type="submission" date="2020-08" db="EMBL/GenBank/DDBJ databases">
        <title>Functional genomics of gut bacteria from endangered species of beetles.</title>
        <authorList>
            <person name="Carlos-Shanley C."/>
        </authorList>
    </citation>
    <scope>NUCLEOTIDE SEQUENCE [LARGE SCALE GENOMIC DNA]</scope>
    <source>
        <strain evidence="1 2">S00068</strain>
    </source>
</reference>
<comment type="caution">
    <text evidence="1">The sequence shown here is derived from an EMBL/GenBank/DDBJ whole genome shotgun (WGS) entry which is preliminary data.</text>
</comment>